<feature type="compositionally biased region" description="Basic and acidic residues" evidence="1">
    <location>
        <begin position="56"/>
        <end position="67"/>
    </location>
</feature>
<sequence length="76" mass="8913">MLPSEIFMEDDEPEPVWPHFVLRVCFRTLEMRKFSGKQTDQFFIKATVMPGFDYAGSHHDEPKDQRDPPPIGSVFR</sequence>
<protein>
    <submittedName>
        <fullName evidence="2">Uncharacterized protein</fullName>
    </submittedName>
</protein>
<keyword evidence="3" id="KW-1185">Reference proteome</keyword>
<dbReference type="Proteomes" id="UP001642464">
    <property type="component" value="Unassembled WGS sequence"/>
</dbReference>
<name>A0ABP0LC77_9DINO</name>
<evidence type="ECO:0000313" key="2">
    <source>
        <dbReference type="EMBL" id="CAK9036347.1"/>
    </source>
</evidence>
<feature type="region of interest" description="Disordered" evidence="1">
    <location>
        <begin position="54"/>
        <end position="76"/>
    </location>
</feature>
<evidence type="ECO:0000256" key="1">
    <source>
        <dbReference type="SAM" id="MobiDB-lite"/>
    </source>
</evidence>
<gene>
    <name evidence="2" type="ORF">SCF082_LOCUS21698</name>
</gene>
<comment type="caution">
    <text evidence="2">The sequence shown here is derived from an EMBL/GenBank/DDBJ whole genome shotgun (WGS) entry which is preliminary data.</text>
</comment>
<proteinExistence type="predicted"/>
<accession>A0ABP0LC77</accession>
<evidence type="ECO:0000313" key="3">
    <source>
        <dbReference type="Proteomes" id="UP001642464"/>
    </source>
</evidence>
<reference evidence="2 3" key="1">
    <citation type="submission" date="2024-02" db="EMBL/GenBank/DDBJ databases">
        <authorList>
            <person name="Chen Y."/>
            <person name="Shah S."/>
            <person name="Dougan E. K."/>
            <person name="Thang M."/>
            <person name="Chan C."/>
        </authorList>
    </citation>
    <scope>NUCLEOTIDE SEQUENCE [LARGE SCALE GENOMIC DNA]</scope>
</reference>
<organism evidence="2 3">
    <name type="scientific">Durusdinium trenchii</name>
    <dbReference type="NCBI Taxonomy" id="1381693"/>
    <lineage>
        <taxon>Eukaryota</taxon>
        <taxon>Sar</taxon>
        <taxon>Alveolata</taxon>
        <taxon>Dinophyceae</taxon>
        <taxon>Suessiales</taxon>
        <taxon>Symbiodiniaceae</taxon>
        <taxon>Durusdinium</taxon>
    </lineage>
</organism>
<dbReference type="EMBL" id="CAXAMM010015446">
    <property type="protein sequence ID" value="CAK9036347.1"/>
    <property type="molecule type" value="Genomic_DNA"/>
</dbReference>